<gene>
    <name evidence="1" type="ORF">ILEXP_LOCUS14385</name>
</gene>
<organism evidence="1 2">
    <name type="scientific">Ilex paraguariensis</name>
    <name type="common">yerba mate</name>
    <dbReference type="NCBI Taxonomy" id="185542"/>
    <lineage>
        <taxon>Eukaryota</taxon>
        <taxon>Viridiplantae</taxon>
        <taxon>Streptophyta</taxon>
        <taxon>Embryophyta</taxon>
        <taxon>Tracheophyta</taxon>
        <taxon>Spermatophyta</taxon>
        <taxon>Magnoliopsida</taxon>
        <taxon>eudicotyledons</taxon>
        <taxon>Gunneridae</taxon>
        <taxon>Pentapetalae</taxon>
        <taxon>asterids</taxon>
        <taxon>campanulids</taxon>
        <taxon>Aquifoliales</taxon>
        <taxon>Aquifoliaceae</taxon>
        <taxon>Ilex</taxon>
    </lineage>
</organism>
<dbReference type="Gene3D" id="1.25.10.10">
    <property type="entry name" value="Leucine-rich Repeat Variant"/>
    <property type="match status" value="1"/>
</dbReference>
<accession>A0ABC8RPM7</accession>
<protein>
    <submittedName>
        <fullName evidence="1">Uncharacterized protein</fullName>
    </submittedName>
</protein>
<dbReference type="InterPro" id="IPR016024">
    <property type="entry name" value="ARM-type_fold"/>
</dbReference>
<sequence length="180" mass="19302">MKQNVATSLKQFSESSIGLSRPIKKHGILVCCLASSETGCPVHLGICTLESSFCLVEANAVLPLVRVLREPDTGACEASLDALLTLIDGKQLQSGSKVLAEANAIGPIIKLLSSSFATLQEKALNALERIFRLVEFKQNYGKSAQMPLVDITQRGPSGMKSVAAKVLAHLDVLQEQSSYF</sequence>
<keyword evidence="2" id="KW-1185">Reference proteome</keyword>
<dbReference type="InterPro" id="IPR052608">
    <property type="entry name" value="U-box_domain_protein"/>
</dbReference>
<proteinExistence type="predicted"/>
<dbReference type="PANTHER" id="PTHR45958:SF8">
    <property type="entry name" value="U-BOX DOMAIN-CONTAINING PROTEIN 44-LIKE"/>
    <property type="match status" value="1"/>
</dbReference>
<dbReference type="InterPro" id="IPR011989">
    <property type="entry name" value="ARM-like"/>
</dbReference>
<dbReference type="PANTHER" id="PTHR45958">
    <property type="entry name" value="RING-TYPE E3 UBIQUITIN TRANSFERASE"/>
    <property type="match status" value="1"/>
</dbReference>
<dbReference type="AlphaFoldDB" id="A0ABC8RPM7"/>
<dbReference type="Proteomes" id="UP001642360">
    <property type="component" value="Unassembled WGS sequence"/>
</dbReference>
<evidence type="ECO:0000313" key="2">
    <source>
        <dbReference type="Proteomes" id="UP001642360"/>
    </source>
</evidence>
<name>A0ABC8RPM7_9AQUA</name>
<comment type="caution">
    <text evidence="1">The sequence shown here is derived from an EMBL/GenBank/DDBJ whole genome shotgun (WGS) entry which is preliminary data.</text>
</comment>
<dbReference type="SUPFAM" id="SSF48371">
    <property type="entry name" value="ARM repeat"/>
    <property type="match status" value="1"/>
</dbReference>
<reference evidence="1 2" key="1">
    <citation type="submission" date="2024-02" db="EMBL/GenBank/DDBJ databases">
        <authorList>
            <person name="Vignale AGUSTIN F."/>
            <person name="Sosa J E."/>
            <person name="Modenutti C."/>
        </authorList>
    </citation>
    <scope>NUCLEOTIDE SEQUENCE [LARGE SCALE GENOMIC DNA]</scope>
</reference>
<evidence type="ECO:0000313" key="1">
    <source>
        <dbReference type="EMBL" id="CAK9146530.1"/>
    </source>
</evidence>
<dbReference type="EMBL" id="CAUOFW020001591">
    <property type="protein sequence ID" value="CAK9146530.1"/>
    <property type="molecule type" value="Genomic_DNA"/>
</dbReference>